<keyword evidence="3" id="KW-1185">Reference proteome</keyword>
<protein>
    <recommendedName>
        <fullName evidence="4">Endonuclease/exonuclease/phosphatase domain-containing protein</fullName>
    </recommendedName>
</protein>
<dbReference type="OMA" id="ICHITRF"/>
<dbReference type="EnsemblPlants" id="Kaladp0674s0195.1.v1.1">
    <property type="protein sequence ID" value="Kaladp0674s0195.1.v1.1"/>
    <property type="gene ID" value="Kaladp0674s0195.v1.1"/>
</dbReference>
<reference evidence="2" key="1">
    <citation type="submission" date="2021-01" db="UniProtKB">
        <authorList>
            <consortium name="EnsemblPlants"/>
        </authorList>
    </citation>
    <scope>IDENTIFICATION</scope>
</reference>
<dbReference type="PANTHER" id="PTHR12121:SF82">
    <property type="entry name" value="CARBON CATABOLITE REPRESSOR PROTEIN 4 HOMOLOG 3"/>
    <property type="match status" value="1"/>
</dbReference>
<evidence type="ECO:0000313" key="3">
    <source>
        <dbReference type="Proteomes" id="UP000594263"/>
    </source>
</evidence>
<dbReference type="GO" id="GO:0000175">
    <property type="term" value="F:3'-5'-RNA exonuclease activity"/>
    <property type="evidence" value="ECO:0007669"/>
    <property type="project" value="TreeGrafter"/>
</dbReference>
<evidence type="ECO:0008006" key="4">
    <source>
        <dbReference type="Google" id="ProtNLM"/>
    </source>
</evidence>
<dbReference type="InterPro" id="IPR050410">
    <property type="entry name" value="CCR4/nocturin_mRNA_transcr"/>
</dbReference>
<accession>A0A7N0VH81</accession>
<dbReference type="AlphaFoldDB" id="A0A7N0VH81"/>
<dbReference type="Gene3D" id="3.60.10.10">
    <property type="entry name" value="Endonuclease/exonuclease/phosphatase"/>
    <property type="match status" value="1"/>
</dbReference>
<name>A0A7N0VH81_KALFE</name>
<sequence>MLLNCQFLSHRKKCNTSIYRLAYGRKCKLGPCPLLRQMCNDETRRLLVGNIHVVFRPSRGDVKLGQVRFLSSKAHSLSEKWGNVPVVLAGDFNCTPNSPIYKFLSTSKLNVMLHDRRELSGQKNCHPDQVFGIQRPFKNPYSLIDSFFKHSWTNTELKNATGDAEMEVAVHPLKLRSTYTMLKGSDSTRDSSCEPLATSYHSKFIGTVDYLWFTDGVVPTKVLDTVPIGALRKIGGLPSKAPYTSLVTDPLPAFKKICHITRFKKICLLFYSIIIFSMVAGSGYDHLTLVAEFAFT</sequence>
<proteinExistence type="predicted"/>
<dbReference type="Gramene" id="Kaladp0674s0195.1.v1.1">
    <property type="protein sequence ID" value="Kaladp0674s0195.1.v1.1"/>
    <property type="gene ID" value="Kaladp0674s0195.v1.1"/>
</dbReference>
<feature type="transmembrane region" description="Helical" evidence="1">
    <location>
        <begin position="266"/>
        <end position="284"/>
    </location>
</feature>
<dbReference type="PANTHER" id="PTHR12121">
    <property type="entry name" value="CARBON CATABOLITE REPRESSOR PROTEIN 4"/>
    <property type="match status" value="1"/>
</dbReference>
<evidence type="ECO:0000313" key="2">
    <source>
        <dbReference type="EnsemblPlants" id="Kaladp0674s0195.1.v1.1"/>
    </source>
</evidence>
<dbReference type="Proteomes" id="UP000594263">
    <property type="component" value="Unplaced"/>
</dbReference>
<dbReference type="InterPro" id="IPR036691">
    <property type="entry name" value="Endo/exonu/phosph_ase_sf"/>
</dbReference>
<dbReference type="SUPFAM" id="SSF56219">
    <property type="entry name" value="DNase I-like"/>
    <property type="match status" value="1"/>
</dbReference>
<keyword evidence="1" id="KW-1133">Transmembrane helix</keyword>
<keyword evidence="1" id="KW-0472">Membrane</keyword>
<keyword evidence="1" id="KW-0812">Transmembrane</keyword>
<evidence type="ECO:0000256" key="1">
    <source>
        <dbReference type="SAM" id="Phobius"/>
    </source>
</evidence>
<organism evidence="2 3">
    <name type="scientific">Kalanchoe fedtschenkoi</name>
    <name type="common">Lavender scallops</name>
    <name type="synonym">South American air plant</name>
    <dbReference type="NCBI Taxonomy" id="63787"/>
    <lineage>
        <taxon>Eukaryota</taxon>
        <taxon>Viridiplantae</taxon>
        <taxon>Streptophyta</taxon>
        <taxon>Embryophyta</taxon>
        <taxon>Tracheophyta</taxon>
        <taxon>Spermatophyta</taxon>
        <taxon>Magnoliopsida</taxon>
        <taxon>eudicotyledons</taxon>
        <taxon>Gunneridae</taxon>
        <taxon>Pentapetalae</taxon>
        <taxon>Saxifragales</taxon>
        <taxon>Crassulaceae</taxon>
        <taxon>Kalanchoe</taxon>
    </lineage>
</organism>